<dbReference type="OrthoDB" id="6338326at2759"/>
<keyword evidence="2" id="KW-1185">Reference proteome</keyword>
<evidence type="ECO:0000313" key="1">
    <source>
        <dbReference type="EMBL" id="EFX78139.1"/>
    </source>
</evidence>
<dbReference type="GO" id="GO:0061640">
    <property type="term" value="P:cytoskeleton-dependent cytokinesis"/>
    <property type="evidence" value="ECO:0000318"/>
    <property type="project" value="GO_Central"/>
</dbReference>
<dbReference type="STRING" id="6669.E9GQM8"/>
<dbReference type="InParanoid" id="E9GQM8"/>
<dbReference type="PANTHER" id="PTHR32046:SF14">
    <property type="match status" value="1"/>
</dbReference>
<dbReference type="InterPro" id="IPR027417">
    <property type="entry name" value="P-loop_NTPase"/>
</dbReference>
<dbReference type="PhylomeDB" id="E9GQM8"/>
<dbReference type="Gene3D" id="3.40.50.300">
    <property type="entry name" value="P-loop containing nucleotide triphosphate hydrolases"/>
    <property type="match status" value="1"/>
</dbReference>
<dbReference type="GO" id="GO:0003924">
    <property type="term" value="F:GTPase activity"/>
    <property type="evidence" value="ECO:0000318"/>
    <property type="project" value="GO_Central"/>
</dbReference>
<gene>
    <name evidence="1" type="ORF">DAPPUDRAFT_213114</name>
</gene>
<evidence type="ECO:0000313" key="2">
    <source>
        <dbReference type="Proteomes" id="UP000000305"/>
    </source>
</evidence>
<protein>
    <submittedName>
        <fullName evidence="1">Uncharacterized protein</fullName>
    </submittedName>
</protein>
<dbReference type="FunFam" id="3.40.50.300:FF:002049">
    <property type="entry name" value="Si:ch73-170d6.2"/>
    <property type="match status" value="1"/>
</dbReference>
<dbReference type="GO" id="GO:0005940">
    <property type="term" value="C:septin ring"/>
    <property type="evidence" value="ECO:0000318"/>
    <property type="project" value="GO_Central"/>
</dbReference>
<name>E9GQM8_DAPPU</name>
<dbReference type="SUPFAM" id="SSF52540">
    <property type="entry name" value="P-loop containing nucleoside triphosphate hydrolases"/>
    <property type="match status" value="1"/>
</dbReference>
<dbReference type="eggNOG" id="ENOG502QTS0">
    <property type="taxonomic scope" value="Eukaryota"/>
</dbReference>
<dbReference type="GO" id="GO:0060090">
    <property type="term" value="F:molecular adaptor activity"/>
    <property type="evidence" value="ECO:0000318"/>
    <property type="project" value="GO_Central"/>
</dbReference>
<dbReference type="CDD" id="cd00882">
    <property type="entry name" value="Ras_like_GTPase"/>
    <property type="match status" value="1"/>
</dbReference>
<dbReference type="PANTHER" id="PTHR32046">
    <property type="entry name" value="G DOMAIN-CONTAINING PROTEIN"/>
    <property type="match status" value="1"/>
</dbReference>
<sequence length="461" mass="52091">MGATGSGKTTMINAMINFILGVEWEDHFRFMLVDEELVGASQANSQTQGVTAYEIHYQNGFRIPFSLTIVDTPGFGDTGGTGRDKEITSAIKQLFEHQNGIQELNAVGFVVQSTLVRLTNSQKHIFSSVLSIFGKDVGKNVRFLVTFADGDRPPVLEAIKEAKLPCLVDPKGSPCYQSFNNGAVYKSQKSANNRRFQLDWEDAMPNFETFFDDISRMETTSLQMTKKVLQDRKELETKLKWMQSAVSTHLSKMAELRTKEAAVELHKERINANQDFEIKIQVSKKVKVPQHFMGALNCKKCETTCHHPCIVDAVKNTATRLVSLRCNVCPGNCPDGDHKNEDAKWDFIQQEETITMDHVRQKYEEAMGRQLSAEGILNGLQNEVEQLKSDIIKTMAEITRCSNVLREKALRGDPLSTLEYIQIIIDDERRDEKPGYEERIKSLEDVLERARLTQGIEICGE</sequence>
<dbReference type="AlphaFoldDB" id="E9GQM8"/>
<dbReference type="Proteomes" id="UP000000305">
    <property type="component" value="Unassembled WGS sequence"/>
</dbReference>
<dbReference type="GO" id="GO:0031105">
    <property type="term" value="C:septin complex"/>
    <property type="evidence" value="ECO:0000318"/>
    <property type="project" value="GO_Central"/>
</dbReference>
<dbReference type="EMBL" id="GL732558">
    <property type="protein sequence ID" value="EFX78139.1"/>
    <property type="molecule type" value="Genomic_DNA"/>
</dbReference>
<organism evidence="1 2">
    <name type="scientific">Daphnia pulex</name>
    <name type="common">Water flea</name>
    <dbReference type="NCBI Taxonomy" id="6669"/>
    <lineage>
        <taxon>Eukaryota</taxon>
        <taxon>Metazoa</taxon>
        <taxon>Ecdysozoa</taxon>
        <taxon>Arthropoda</taxon>
        <taxon>Crustacea</taxon>
        <taxon>Branchiopoda</taxon>
        <taxon>Diplostraca</taxon>
        <taxon>Cladocera</taxon>
        <taxon>Anomopoda</taxon>
        <taxon>Daphniidae</taxon>
        <taxon>Daphnia</taxon>
    </lineage>
</organism>
<proteinExistence type="predicted"/>
<dbReference type="KEGG" id="dpx:DAPPUDRAFT_213114"/>
<dbReference type="GO" id="GO:0032153">
    <property type="term" value="C:cell division site"/>
    <property type="evidence" value="ECO:0000318"/>
    <property type="project" value="GO_Central"/>
</dbReference>
<dbReference type="GO" id="GO:0015630">
    <property type="term" value="C:microtubule cytoskeleton"/>
    <property type="evidence" value="ECO:0000318"/>
    <property type="project" value="GO_Central"/>
</dbReference>
<dbReference type="HOGENOM" id="CLU_018951_2_0_1"/>
<accession>E9GQM8</accession>
<dbReference type="GO" id="GO:0008104">
    <property type="term" value="P:intracellular protein localization"/>
    <property type="evidence" value="ECO:0000318"/>
    <property type="project" value="GO_Central"/>
</dbReference>
<reference evidence="1 2" key="1">
    <citation type="journal article" date="2011" name="Science">
        <title>The ecoresponsive genome of Daphnia pulex.</title>
        <authorList>
            <person name="Colbourne J.K."/>
            <person name="Pfrender M.E."/>
            <person name="Gilbert D."/>
            <person name="Thomas W.K."/>
            <person name="Tucker A."/>
            <person name="Oakley T.H."/>
            <person name="Tokishita S."/>
            <person name="Aerts A."/>
            <person name="Arnold G.J."/>
            <person name="Basu M.K."/>
            <person name="Bauer D.J."/>
            <person name="Caceres C.E."/>
            <person name="Carmel L."/>
            <person name="Casola C."/>
            <person name="Choi J.H."/>
            <person name="Detter J.C."/>
            <person name="Dong Q."/>
            <person name="Dusheyko S."/>
            <person name="Eads B.D."/>
            <person name="Frohlich T."/>
            <person name="Geiler-Samerotte K.A."/>
            <person name="Gerlach D."/>
            <person name="Hatcher P."/>
            <person name="Jogdeo S."/>
            <person name="Krijgsveld J."/>
            <person name="Kriventseva E.V."/>
            <person name="Kultz D."/>
            <person name="Laforsch C."/>
            <person name="Lindquist E."/>
            <person name="Lopez J."/>
            <person name="Manak J.R."/>
            <person name="Muller J."/>
            <person name="Pangilinan J."/>
            <person name="Patwardhan R.P."/>
            <person name="Pitluck S."/>
            <person name="Pritham E.J."/>
            <person name="Rechtsteiner A."/>
            <person name="Rho M."/>
            <person name="Rogozin I.B."/>
            <person name="Sakarya O."/>
            <person name="Salamov A."/>
            <person name="Schaack S."/>
            <person name="Shapiro H."/>
            <person name="Shiga Y."/>
            <person name="Skalitzky C."/>
            <person name="Smith Z."/>
            <person name="Souvorov A."/>
            <person name="Sung W."/>
            <person name="Tang Z."/>
            <person name="Tsuchiya D."/>
            <person name="Tu H."/>
            <person name="Vos H."/>
            <person name="Wang M."/>
            <person name="Wolf Y.I."/>
            <person name="Yamagata H."/>
            <person name="Yamada T."/>
            <person name="Ye Y."/>
            <person name="Shaw J.R."/>
            <person name="Andrews J."/>
            <person name="Crease T.J."/>
            <person name="Tang H."/>
            <person name="Lucas S.M."/>
            <person name="Robertson H.M."/>
            <person name="Bork P."/>
            <person name="Koonin E.V."/>
            <person name="Zdobnov E.M."/>
            <person name="Grigoriev I.V."/>
            <person name="Lynch M."/>
            <person name="Boore J.L."/>
        </authorList>
    </citation>
    <scope>NUCLEOTIDE SEQUENCE [LARGE SCALE GENOMIC DNA]</scope>
</reference>